<keyword evidence="2" id="KW-1185">Reference proteome</keyword>
<accession>A0ABR1HP18</accession>
<sequence>MSVPDSVPVVKGQVLAPGARDASGRSTYGGEETRQVIALLKAAGIPGCVVDVNALRYYGAGRVTWEWDVCVPAHQHEDAKQIFDNDELYERVKPPPPVPKSLRHLHPTFRLRGVNYYFVLVPSSCCFIDPEMENCDLSKTGIPYPKMPQFARSLLVLQNGSNIADFIDAMNLDEKWGEENIDFDDLQVKGLEFAKTQNLELRAANVPTLNVGTDYRKLWNAIVSEKEGRIEPMKKGRYKTRWRRIKNDIDPRERDRPF</sequence>
<evidence type="ECO:0000313" key="1">
    <source>
        <dbReference type="EMBL" id="KAK7422970.1"/>
    </source>
</evidence>
<evidence type="ECO:0000313" key="2">
    <source>
        <dbReference type="Proteomes" id="UP001498476"/>
    </source>
</evidence>
<name>A0ABR1HP18_9HYPO</name>
<comment type="caution">
    <text evidence="1">The sequence shown here is derived from an EMBL/GenBank/DDBJ whole genome shotgun (WGS) entry which is preliminary data.</text>
</comment>
<dbReference type="Proteomes" id="UP001498476">
    <property type="component" value="Unassembled WGS sequence"/>
</dbReference>
<protein>
    <submittedName>
        <fullName evidence="1">Uncharacterized protein</fullName>
    </submittedName>
</protein>
<reference evidence="1 2" key="1">
    <citation type="journal article" date="2025" name="Microbiol. Resour. Announc.">
        <title>Draft genome sequences for Neonectria magnoliae and Neonectria punicea, canker pathogens of Liriodendron tulipifera and Acer saccharum in West Virginia.</title>
        <authorList>
            <person name="Petronek H.M."/>
            <person name="Kasson M.T."/>
            <person name="Metheny A.M."/>
            <person name="Stauder C.M."/>
            <person name="Lovett B."/>
            <person name="Lynch S.C."/>
            <person name="Garnas J.R."/>
            <person name="Kasson L.R."/>
            <person name="Stajich J.E."/>
        </authorList>
    </citation>
    <scope>NUCLEOTIDE SEQUENCE [LARGE SCALE GENOMIC DNA]</scope>
    <source>
        <strain evidence="1 2">NRRL 64653</strain>
    </source>
</reference>
<proteinExistence type="predicted"/>
<gene>
    <name evidence="1" type="ORF">QQX98_001260</name>
</gene>
<dbReference type="EMBL" id="JAZAVJ010000012">
    <property type="protein sequence ID" value="KAK7422970.1"/>
    <property type="molecule type" value="Genomic_DNA"/>
</dbReference>
<organism evidence="1 2">
    <name type="scientific">Neonectria punicea</name>
    <dbReference type="NCBI Taxonomy" id="979145"/>
    <lineage>
        <taxon>Eukaryota</taxon>
        <taxon>Fungi</taxon>
        <taxon>Dikarya</taxon>
        <taxon>Ascomycota</taxon>
        <taxon>Pezizomycotina</taxon>
        <taxon>Sordariomycetes</taxon>
        <taxon>Hypocreomycetidae</taxon>
        <taxon>Hypocreales</taxon>
        <taxon>Nectriaceae</taxon>
        <taxon>Neonectria</taxon>
    </lineage>
</organism>